<sequence>MASAVAAEGGGSSSSVLRASFEELEKEQALISGCTLLWKELTDHFSSLERDLQIQSEALQCHLQALDRVTEQSLDALRRRERSIDAAVDLAVARSEQRRDAAIATVRGSAADPPAAAAGEELAVALRALCTTMNFNGFYELLSSKRKEVEIIRHDLPSILSDCVDPARFVLDAISAVFPAGNGKIAGDLGWLSVMILEALVPAVADPDLGPARPLITPGMKARAMEIATAWKDGGGEESAKPSDVHTFLQLVATFGIAGEEREFYRKLVVSSSWRKQMPKLALSLGLRGVMPEIVEELISKGQQLDAVNFAFEAGLESKFPPAPLLKAFLLESRKPVHGNFTEFGGWQRAALRAVIKCVEDRKLAAELPPEALHRRLEQLERAKADKSATANKRTRGGAAAGPMPRRSPAAVTPSPPPLLRLSSGRPPPTAPTTLRPLCTSPRGRRSPPPCTAPPPAGARRPSPATP</sequence>
<dbReference type="InterPro" id="IPR012474">
    <property type="entry name" value="Frigida"/>
</dbReference>
<evidence type="ECO:0000256" key="5">
    <source>
        <dbReference type="SAM" id="MobiDB-lite"/>
    </source>
</evidence>
<dbReference type="EMBL" id="CACRZD030000004">
    <property type="protein sequence ID" value="CAA6658555.1"/>
    <property type="molecule type" value="Genomic_DNA"/>
</dbReference>
<evidence type="ECO:0000313" key="7">
    <source>
        <dbReference type="Proteomes" id="UP001189122"/>
    </source>
</evidence>
<feature type="region of interest" description="Disordered" evidence="5">
    <location>
        <begin position="382"/>
        <end position="467"/>
    </location>
</feature>
<keyword evidence="2 4" id="KW-0221">Differentiation</keyword>
<gene>
    <name evidence="6" type="ORF">SI7747_04004999</name>
</gene>
<dbReference type="EMBL" id="LR743591">
    <property type="protein sequence ID" value="CAA2618832.1"/>
    <property type="molecule type" value="Genomic_DNA"/>
</dbReference>
<evidence type="ECO:0000256" key="3">
    <source>
        <dbReference type="ARBA" id="ARBA00023089"/>
    </source>
</evidence>
<name>A0A7I8IKY5_SPIIN</name>
<evidence type="ECO:0000256" key="4">
    <source>
        <dbReference type="RuleBase" id="RU364012"/>
    </source>
</evidence>
<comment type="similarity">
    <text evidence="1 4">Belongs to the Frigida family.</text>
</comment>
<keyword evidence="7" id="KW-1185">Reference proteome</keyword>
<dbReference type="Proteomes" id="UP001189122">
    <property type="component" value="Unassembled WGS sequence"/>
</dbReference>
<evidence type="ECO:0000313" key="6">
    <source>
        <dbReference type="EMBL" id="CAA2618832.1"/>
    </source>
</evidence>
<dbReference type="Pfam" id="PF07899">
    <property type="entry name" value="Frigida"/>
    <property type="match status" value="1"/>
</dbReference>
<dbReference type="PANTHER" id="PTHR31791">
    <property type="entry name" value="FRIGIDA-LIKE PROTEIN 3-RELATED"/>
    <property type="match status" value="1"/>
</dbReference>
<dbReference type="GO" id="GO:0030154">
    <property type="term" value="P:cell differentiation"/>
    <property type="evidence" value="ECO:0007669"/>
    <property type="project" value="UniProtKB-KW"/>
</dbReference>
<reference evidence="6 7" key="1">
    <citation type="submission" date="2019-12" db="EMBL/GenBank/DDBJ databases">
        <authorList>
            <person name="Scholz U."/>
            <person name="Mascher M."/>
            <person name="Fiebig A."/>
        </authorList>
    </citation>
    <scope>NUCLEOTIDE SEQUENCE</scope>
</reference>
<evidence type="ECO:0000256" key="2">
    <source>
        <dbReference type="ARBA" id="ARBA00022782"/>
    </source>
</evidence>
<dbReference type="GO" id="GO:0009908">
    <property type="term" value="P:flower development"/>
    <property type="evidence" value="ECO:0007669"/>
    <property type="project" value="UniProtKB-KW"/>
</dbReference>
<dbReference type="PANTHER" id="PTHR31791:SF2">
    <property type="entry name" value="FRIGIDA-LIKE PROTEIN 4A-RELATED"/>
    <property type="match status" value="1"/>
</dbReference>
<dbReference type="AlphaFoldDB" id="A0A7I8IKY5"/>
<feature type="compositionally biased region" description="Low complexity" evidence="5">
    <location>
        <begin position="458"/>
        <end position="467"/>
    </location>
</feature>
<organism evidence="6">
    <name type="scientific">Spirodela intermedia</name>
    <name type="common">Intermediate duckweed</name>
    <dbReference type="NCBI Taxonomy" id="51605"/>
    <lineage>
        <taxon>Eukaryota</taxon>
        <taxon>Viridiplantae</taxon>
        <taxon>Streptophyta</taxon>
        <taxon>Embryophyta</taxon>
        <taxon>Tracheophyta</taxon>
        <taxon>Spermatophyta</taxon>
        <taxon>Magnoliopsida</taxon>
        <taxon>Liliopsida</taxon>
        <taxon>Araceae</taxon>
        <taxon>Lemnoideae</taxon>
        <taxon>Spirodela</taxon>
    </lineage>
</organism>
<keyword evidence="4" id="KW-0217">Developmental protein</keyword>
<evidence type="ECO:0000256" key="1">
    <source>
        <dbReference type="ARBA" id="ARBA00008956"/>
    </source>
</evidence>
<feature type="compositionally biased region" description="Pro residues" evidence="5">
    <location>
        <begin position="447"/>
        <end position="457"/>
    </location>
</feature>
<protein>
    <recommendedName>
        <fullName evidence="4">FRIGIDA-like protein</fullName>
    </recommendedName>
</protein>
<keyword evidence="3 4" id="KW-0287">Flowering</keyword>
<proteinExistence type="inferred from homology"/>
<accession>A0A7I8IKY5</accession>